<evidence type="ECO:0000256" key="3">
    <source>
        <dbReference type="ARBA" id="ARBA00022723"/>
    </source>
</evidence>
<proteinExistence type="inferred from homology"/>
<keyword evidence="4 8" id="KW-0560">Oxidoreductase</keyword>
<evidence type="ECO:0000256" key="8">
    <source>
        <dbReference type="RuleBase" id="RU000461"/>
    </source>
</evidence>
<gene>
    <name evidence="10" type="ORF">INT48_008616</name>
</gene>
<dbReference type="GO" id="GO:0020037">
    <property type="term" value="F:heme binding"/>
    <property type="evidence" value="ECO:0007669"/>
    <property type="project" value="InterPro"/>
</dbReference>
<dbReference type="SUPFAM" id="SSF48264">
    <property type="entry name" value="Cytochrome P450"/>
    <property type="match status" value="1"/>
</dbReference>
<evidence type="ECO:0000256" key="6">
    <source>
        <dbReference type="ARBA" id="ARBA00023033"/>
    </source>
</evidence>
<evidence type="ECO:0000256" key="1">
    <source>
        <dbReference type="ARBA" id="ARBA00010617"/>
    </source>
</evidence>
<evidence type="ECO:0008006" key="12">
    <source>
        <dbReference type="Google" id="ProtNLM"/>
    </source>
</evidence>
<feature type="binding site" description="axial binding residue" evidence="7">
    <location>
        <position position="475"/>
    </location>
    <ligand>
        <name>heme</name>
        <dbReference type="ChEBI" id="CHEBI:30413"/>
    </ligand>
    <ligandPart>
        <name>Fe</name>
        <dbReference type="ChEBI" id="CHEBI:18248"/>
    </ligandPart>
</feature>
<dbReference type="InterPro" id="IPR017972">
    <property type="entry name" value="Cyt_P450_CS"/>
</dbReference>
<keyword evidence="6 8" id="KW-0503">Monooxygenase</keyword>
<dbReference type="PANTHER" id="PTHR24291">
    <property type="entry name" value="CYTOCHROME P450 FAMILY 4"/>
    <property type="match status" value="1"/>
</dbReference>
<evidence type="ECO:0000313" key="11">
    <source>
        <dbReference type="Proteomes" id="UP000613177"/>
    </source>
</evidence>
<dbReference type="InterPro" id="IPR001128">
    <property type="entry name" value="Cyt_P450"/>
</dbReference>
<keyword evidence="3 7" id="KW-0479">Metal-binding</keyword>
<dbReference type="PROSITE" id="PS00086">
    <property type="entry name" value="CYTOCHROME_P450"/>
    <property type="match status" value="1"/>
</dbReference>
<sequence length="531" mass="60944">MIKSLLAENRNLALANVNLTKKLSWFAVTITTLFFYRLYKKISQPPRQLRHIPYVNYFQMISVLMSREPISQYSRRLVEPILSSSEGLYTRTTRLGWTVYITNPKIIKSILLKQDLFPKAKIFVSSGEGSLPNKFIVGPNMIFVENADWKRHRKLANPAFQQAMPYKVFGKLTIQMFDIIDESLKKKISIDTGDVLKRLTLDALTLAGFGFNIHALQDPNNEWLRTYQSIITGMQDPLFFFFPIFETRFLHMFPKRQVIHDDCDRFLKLMDDMIKKKRDIVNKSIKDTVIKEDSQEKDILTLLLEGEESEDAYMTNEELKSNLCAFFSAGHDSTTGALSFALYYMAVNQDIQQKARDEILGILGDSNKDIIPNATQTKAMGYLNMIIKETLRIQPSVPVASARKAKEDCKLGSVFIPKDTILLIDIYNTHRSPSNWDDPHTFNPERFRPGGEADQKTSGEFGNPWIPFSNGARQCIGMNFSLAEQRVVLSMLLRKYTWSLPKGSIHETNVITKGIFFIVAKDLELSFTCRY</sequence>
<protein>
    <recommendedName>
        <fullName evidence="12">Cytochrome P450</fullName>
    </recommendedName>
</protein>
<comment type="similarity">
    <text evidence="1 8">Belongs to the cytochrome P450 family.</text>
</comment>
<accession>A0A8H7VVQ7</accession>
<evidence type="ECO:0000256" key="9">
    <source>
        <dbReference type="SAM" id="MobiDB-lite"/>
    </source>
</evidence>
<organism evidence="10 11">
    <name type="scientific">Thamnidium elegans</name>
    <dbReference type="NCBI Taxonomy" id="101142"/>
    <lineage>
        <taxon>Eukaryota</taxon>
        <taxon>Fungi</taxon>
        <taxon>Fungi incertae sedis</taxon>
        <taxon>Mucoromycota</taxon>
        <taxon>Mucoromycotina</taxon>
        <taxon>Mucoromycetes</taxon>
        <taxon>Mucorales</taxon>
        <taxon>Mucorineae</taxon>
        <taxon>Mucoraceae</taxon>
        <taxon>Thamnidium</taxon>
    </lineage>
</organism>
<dbReference type="PANTHER" id="PTHR24291:SF50">
    <property type="entry name" value="BIFUNCTIONAL ALBAFLAVENONE MONOOXYGENASE_TERPENE SYNTHASE"/>
    <property type="match status" value="1"/>
</dbReference>
<feature type="region of interest" description="Disordered" evidence="9">
    <location>
        <begin position="437"/>
        <end position="456"/>
    </location>
</feature>
<name>A0A8H7VVQ7_9FUNG</name>
<comment type="caution">
    <text evidence="10">The sequence shown here is derived from an EMBL/GenBank/DDBJ whole genome shotgun (WGS) entry which is preliminary data.</text>
</comment>
<keyword evidence="2 7" id="KW-0349">Heme</keyword>
<dbReference type="GO" id="GO:0016705">
    <property type="term" value="F:oxidoreductase activity, acting on paired donors, with incorporation or reduction of molecular oxygen"/>
    <property type="evidence" value="ECO:0007669"/>
    <property type="project" value="InterPro"/>
</dbReference>
<dbReference type="GO" id="GO:0005506">
    <property type="term" value="F:iron ion binding"/>
    <property type="evidence" value="ECO:0007669"/>
    <property type="project" value="InterPro"/>
</dbReference>
<keyword evidence="5 7" id="KW-0408">Iron</keyword>
<dbReference type="GO" id="GO:0004497">
    <property type="term" value="F:monooxygenase activity"/>
    <property type="evidence" value="ECO:0007669"/>
    <property type="project" value="UniProtKB-KW"/>
</dbReference>
<dbReference type="Gene3D" id="1.10.630.10">
    <property type="entry name" value="Cytochrome P450"/>
    <property type="match status" value="1"/>
</dbReference>
<evidence type="ECO:0000256" key="2">
    <source>
        <dbReference type="ARBA" id="ARBA00022617"/>
    </source>
</evidence>
<dbReference type="AlphaFoldDB" id="A0A8H7VVQ7"/>
<dbReference type="PRINTS" id="PR00463">
    <property type="entry name" value="EP450I"/>
</dbReference>
<evidence type="ECO:0000256" key="4">
    <source>
        <dbReference type="ARBA" id="ARBA00023002"/>
    </source>
</evidence>
<dbReference type="Proteomes" id="UP000613177">
    <property type="component" value="Unassembled WGS sequence"/>
</dbReference>
<evidence type="ECO:0000313" key="10">
    <source>
        <dbReference type="EMBL" id="KAG2236256.1"/>
    </source>
</evidence>
<dbReference type="InterPro" id="IPR002401">
    <property type="entry name" value="Cyt_P450_E_grp-I"/>
</dbReference>
<dbReference type="InterPro" id="IPR050196">
    <property type="entry name" value="Cytochrome_P450_Monoox"/>
</dbReference>
<evidence type="ECO:0000256" key="7">
    <source>
        <dbReference type="PIRSR" id="PIRSR602401-1"/>
    </source>
</evidence>
<comment type="cofactor">
    <cofactor evidence="7">
        <name>heme</name>
        <dbReference type="ChEBI" id="CHEBI:30413"/>
    </cofactor>
</comment>
<dbReference type="PRINTS" id="PR00385">
    <property type="entry name" value="P450"/>
</dbReference>
<dbReference type="Pfam" id="PF00067">
    <property type="entry name" value="p450"/>
    <property type="match status" value="1"/>
</dbReference>
<dbReference type="InterPro" id="IPR036396">
    <property type="entry name" value="Cyt_P450_sf"/>
</dbReference>
<keyword evidence="11" id="KW-1185">Reference proteome</keyword>
<evidence type="ECO:0000256" key="5">
    <source>
        <dbReference type="ARBA" id="ARBA00023004"/>
    </source>
</evidence>
<reference evidence="10" key="1">
    <citation type="submission" date="2021-01" db="EMBL/GenBank/DDBJ databases">
        <title>Metabolic potential, ecology and presence of endohyphal bacteria is reflected in genomic diversity of Mucoromycotina.</title>
        <authorList>
            <person name="Muszewska A."/>
            <person name="Okrasinska A."/>
            <person name="Steczkiewicz K."/>
            <person name="Drgas O."/>
            <person name="Orlowska M."/>
            <person name="Perlinska-Lenart U."/>
            <person name="Aleksandrzak-Piekarczyk T."/>
            <person name="Szatraj K."/>
            <person name="Zielenkiewicz U."/>
            <person name="Pilsyk S."/>
            <person name="Malc E."/>
            <person name="Mieczkowski P."/>
            <person name="Kruszewska J.S."/>
            <person name="Biernat P."/>
            <person name="Pawlowska J."/>
        </authorList>
    </citation>
    <scope>NUCLEOTIDE SEQUENCE</scope>
    <source>
        <strain evidence="10">WA0000018081</strain>
    </source>
</reference>
<dbReference type="EMBL" id="JAEPRE010000020">
    <property type="protein sequence ID" value="KAG2236256.1"/>
    <property type="molecule type" value="Genomic_DNA"/>
</dbReference>